<dbReference type="CDD" id="cd00515">
    <property type="entry name" value="HAM1"/>
    <property type="match status" value="1"/>
</dbReference>
<name>A0A381NUM4_9ZZZZ</name>
<sequence>MRILFATGNEHKVTEAAALLEPLGHRVSPLVVNGEPPKFVEPQADGLEAVAMAKIEQARSMVEGTPLDGSAILVEDSGLFIDALDGFPGAYSSYIESSIGLDGVLSLLDESYDRGAEYRAVAIIDLGSRTFRATGVCRGRIADEGMGEQGFGYDPIFIPEEGDGRTCGQMSALEKSALSHRGRALKGLSELLKSPSK</sequence>
<comment type="similarity">
    <text evidence="1">Belongs to the HAM1 NTPase family.</text>
</comment>
<keyword evidence="2" id="KW-0378">Hydrolase</keyword>
<dbReference type="InterPro" id="IPR029001">
    <property type="entry name" value="ITPase-like_fam"/>
</dbReference>
<dbReference type="InterPro" id="IPR002637">
    <property type="entry name" value="RdgB/HAM1"/>
</dbReference>
<dbReference type="NCBIfam" id="TIGR00042">
    <property type="entry name" value="RdgB/HAM1 family non-canonical purine NTP pyrophosphatase"/>
    <property type="match status" value="1"/>
</dbReference>
<dbReference type="Gene3D" id="3.90.950.10">
    <property type="match status" value="1"/>
</dbReference>
<dbReference type="PANTHER" id="PTHR11067">
    <property type="entry name" value="INOSINE TRIPHOSPHATE PYROPHOSPHATASE/HAM1 PROTEIN"/>
    <property type="match status" value="1"/>
</dbReference>
<dbReference type="Pfam" id="PF01725">
    <property type="entry name" value="Ham1p_like"/>
    <property type="match status" value="1"/>
</dbReference>
<evidence type="ECO:0000313" key="3">
    <source>
        <dbReference type="EMBL" id="SUZ57183.1"/>
    </source>
</evidence>
<evidence type="ECO:0000256" key="1">
    <source>
        <dbReference type="ARBA" id="ARBA00008023"/>
    </source>
</evidence>
<dbReference type="GO" id="GO:0009143">
    <property type="term" value="P:nucleoside triphosphate catabolic process"/>
    <property type="evidence" value="ECO:0007669"/>
    <property type="project" value="InterPro"/>
</dbReference>
<dbReference type="EMBL" id="UINC01000547">
    <property type="protein sequence ID" value="SUZ57183.1"/>
    <property type="molecule type" value="Genomic_DNA"/>
</dbReference>
<dbReference type="PANTHER" id="PTHR11067:SF9">
    <property type="entry name" value="INOSINE TRIPHOSPHATE PYROPHOSPHATASE"/>
    <property type="match status" value="1"/>
</dbReference>
<proteinExistence type="inferred from homology"/>
<reference evidence="3" key="1">
    <citation type="submission" date="2018-05" db="EMBL/GenBank/DDBJ databases">
        <authorList>
            <person name="Lanie J.A."/>
            <person name="Ng W.-L."/>
            <person name="Kazmierczak K.M."/>
            <person name="Andrzejewski T.M."/>
            <person name="Davidsen T.M."/>
            <person name="Wayne K.J."/>
            <person name="Tettelin H."/>
            <person name="Glass J.I."/>
            <person name="Rusch D."/>
            <person name="Podicherti R."/>
            <person name="Tsui H.-C.T."/>
            <person name="Winkler M.E."/>
        </authorList>
    </citation>
    <scope>NUCLEOTIDE SEQUENCE</scope>
</reference>
<dbReference type="AlphaFoldDB" id="A0A381NUM4"/>
<evidence type="ECO:0000256" key="2">
    <source>
        <dbReference type="ARBA" id="ARBA00022801"/>
    </source>
</evidence>
<organism evidence="3">
    <name type="scientific">marine metagenome</name>
    <dbReference type="NCBI Taxonomy" id="408172"/>
    <lineage>
        <taxon>unclassified sequences</taxon>
        <taxon>metagenomes</taxon>
        <taxon>ecological metagenomes</taxon>
    </lineage>
</organism>
<dbReference type="GO" id="GO:0005737">
    <property type="term" value="C:cytoplasm"/>
    <property type="evidence" value="ECO:0007669"/>
    <property type="project" value="TreeGrafter"/>
</dbReference>
<dbReference type="GO" id="GO:0047429">
    <property type="term" value="F:nucleoside triphosphate diphosphatase activity"/>
    <property type="evidence" value="ECO:0007669"/>
    <property type="project" value="InterPro"/>
</dbReference>
<evidence type="ECO:0008006" key="4">
    <source>
        <dbReference type="Google" id="ProtNLM"/>
    </source>
</evidence>
<accession>A0A381NUM4</accession>
<gene>
    <name evidence="3" type="ORF">METZ01_LOCUS10037</name>
</gene>
<dbReference type="SUPFAM" id="SSF52972">
    <property type="entry name" value="ITPase-like"/>
    <property type="match status" value="1"/>
</dbReference>
<protein>
    <recommendedName>
        <fullName evidence="4">Non-canonical purine NTP pyrophosphatase, RdgB/HAM1 family</fullName>
    </recommendedName>
</protein>